<reference evidence="5 6" key="1">
    <citation type="submission" date="2022-07" db="EMBL/GenBank/DDBJ databases">
        <title>Genome Analysis of Selected Gammaproteobacteria from Nigerian Food snails.</title>
        <authorList>
            <person name="Okafor A.C."/>
        </authorList>
    </citation>
    <scope>NUCLEOTIDE SEQUENCE [LARGE SCALE GENOMIC DNA]</scope>
    <source>
        <strain evidence="5 6">Awg 2</strain>
    </source>
</reference>
<keyword evidence="1" id="KW-0805">Transcription regulation</keyword>
<dbReference type="EMBL" id="JANEWF010000035">
    <property type="protein sequence ID" value="MDA8485870.1"/>
    <property type="molecule type" value="Genomic_DNA"/>
</dbReference>
<organism evidence="5 6">
    <name type="scientific">Metapseudomonas resinovorans</name>
    <name type="common">Pseudomonas resinovorans</name>
    <dbReference type="NCBI Taxonomy" id="53412"/>
    <lineage>
        <taxon>Bacteria</taxon>
        <taxon>Pseudomonadati</taxon>
        <taxon>Pseudomonadota</taxon>
        <taxon>Gammaproteobacteria</taxon>
        <taxon>Pseudomonadales</taxon>
        <taxon>Pseudomonadaceae</taxon>
        <taxon>Metapseudomonas</taxon>
    </lineage>
</organism>
<dbReference type="InterPro" id="IPR001387">
    <property type="entry name" value="Cro/C1-type_HTH"/>
</dbReference>
<dbReference type="InterPro" id="IPR010982">
    <property type="entry name" value="Lambda_DNA-bd_dom_sf"/>
</dbReference>
<evidence type="ECO:0000256" key="3">
    <source>
        <dbReference type="ARBA" id="ARBA00023163"/>
    </source>
</evidence>
<evidence type="ECO:0000256" key="1">
    <source>
        <dbReference type="ARBA" id="ARBA00023015"/>
    </source>
</evidence>
<sequence>MKIGERIEAEMKRRDWSEGELARRAGIPQPTVHRIIKGESKSPRQENIQAIAKAFGCSIEWLWSGVGKAPLGSQGTESNNAADKVRQMLEKHGRGLPAEARQQILQAVEEAASPEQEAANSTNVITADFSRPGPVGDEIRIAHYDVRAALGGGQVVPDYPEMMPDLRVSKKHLQELGVTYNDASHLKILTGFGQSMAPTIQHLDPMIVDVSIRDFQGDGIYAFSWQQHFYVKRLQVADAEHFEMISDNPNHKDRLIRMDETYIQARVLLIWNAKKA</sequence>
<dbReference type="CDD" id="cd06529">
    <property type="entry name" value="S24_LexA-like"/>
    <property type="match status" value="1"/>
</dbReference>
<dbReference type="PANTHER" id="PTHR40661:SF3">
    <property type="entry name" value="FELS-1 PROPHAGE TRANSCRIPTIONAL REGULATOR"/>
    <property type="match status" value="1"/>
</dbReference>
<feature type="domain" description="HTH cro/C1-type" evidence="4">
    <location>
        <begin position="7"/>
        <end position="62"/>
    </location>
</feature>
<protein>
    <submittedName>
        <fullName evidence="5">XRE family transcriptional regulator</fullName>
    </submittedName>
</protein>
<dbReference type="PANTHER" id="PTHR40661">
    <property type="match status" value="1"/>
</dbReference>
<dbReference type="SUPFAM" id="SSF47413">
    <property type="entry name" value="lambda repressor-like DNA-binding domains"/>
    <property type="match status" value="1"/>
</dbReference>
<proteinExistence type="predicted"/>
<comment type="caution">
    <text evidence="5">The sequence shown here is derived from an EMBL/GenBank/DDBJ whole genome shotgun (WGS) entry which is preliminary data.</text>
</comment>
<dbReference type="Pfam" id="PF00717">
    <property type="entry name" value="Peptidase_S24"/>
    <property type="match status" value="1"/>
</dbReference>
<dbReference type="Gene3D" id="1.10.260.40">
    <property type="entry name" value="lambda repressor-like DNA-binding domains"/>
    <property type="match status" value="1"/>
</dbReference>
<evidence type="ECO:0000313" key="5">
    <source>
        <dbReference type="EMBL" id="MDA8485870.1"/>
    </source>
</evidence>
<evidence type="ECO:0000256" key="2">
    <source>
        <dbReference type="ARBA" id="ARBA00023125"/>
    </source>
</evidence>
<evidence type="ECO:0000259" key="4">
    <source>
        <dbReference type="PROSITE" id="PS50943"/>
    </source>
</evidence>
<dbReference type="CDD" id="cd00093">
    <property type="entry name" value="HTH_XRE"/>
    <property type="match status" value="1"/>
</dbReference>
<evidence type="ECO:0000313" key="6">
    <source>
        <dbReference type="Proteomes" id="UP001211689"/>
    </source>
</evidence>
<keyword evidence="2" id="KW-0238">DNA-binding</keyword>
<accession>A0ABT4YAI2</accession>
<dbReference type="Gene3D" id="2.10.109.10">
    <property type="entry name" value="Umud Fragment, subunit A"/>
    <property type="match status" value="1"/>
</dbReference>
<dbReference type="SUPFAM" id="SSF51306">
    <property type="entry name" value="LexA/Signal peptidase"/>
    <property type="match status" value="1"/>
</dbReference>
<name>A0ABT4YAI2_METRE</name>
<dbReference type="PROSITE" id="PS50943">
    <property type="entry name" value="HTH_CROC1"/>
    <property type="match status" value="1"/>
</dbReference>
<gene>
    <name evidence="5" type="ORF">NNO07_22615</name>
</gene>
<keyword evidence="3" id="KW-0804">Transcription</keyword>
<keyword evidence="6" id="KW-1185">Reference proteome</keyword>
<dbReference type="Proteomes" id="UP001211689">
    <property type="component" value="Unassembled WGS sequence"/>
</dbReference>
<dbReference type="SMART" id="SM00530">
    <property type="entry name" value="HTH_XRE"/>
    <property type="match status" value="1"/>
</dbReference>
<dbReference type="InterPro" id="IPR015927">
    <property type="entry name" value="Peptidase_S24_S26A/B/C"/>
</dbReference>
<dbReference type="Pfam" id="PF01381">
    <property type="entry name" value="HTH_3"/>
    <property type="match status" value="1"/>
</dbReference>
<dbReference type="RefSeq" id="WP_271472027.1">
    <property type="nucleotide sequence ID" value="NZ_JANEWF010000035.1"/>
</dbReference>
<dbReference type="InterPro" id="IPR039418">
    <property type="entry name" value="LexA-like"/>
</dbReference>
<dbReference type="InterPro" id="IPR036286">
    <property type="entry name" value="LexA/Signal_pep-like_sf"/>
</dbReference>